<reference evidence="2" key="1">
    <citation type="journal article" date="2017" name="Genome Biol.">
        <title>Comparative genomics reveals high biological diversity and specific adaptations in the industrially and medically important fungal genus Aspergillus.</title>
        <authorList>
            <person name="de Vries R.P."/>
            <person name="Riley R."/>
            <person name="Wiebenga A."/>
            <person name="Aguilar-Osorio G."/>
            <person name="Amillis S."/>
            <person name="Uchima C.A."/>
            <person name="Anderluh G."/>
            <person name="Asadollahi M."/>
            <person name="Askin M."/>
            <person name="Barry K."/>
            <person name="Battaglia E."/>
            <person name="Bayram O."/>
            <person name="Benocci T."/>
            <person name="Braus-Stromeyer S.A."/>
            <person name="Caldana C."/>
            <person name="Canovas D."/>
            <person name="Cerqueira G.C."/>
            <person name="Chen F."/>
            <person name="Chen W."/>
            <person name="Choi C."/>
            <person name="Clum A."/>
            <person name="Dos Santos R.A."/>
            <person name="Damasio A.R."/>
            <person name="Diallinas G."/>
            <person name="Emri T."/>
            <person name="Fekete E."/>
            <person name="Flipphi M."/>
            <person name="Freyberg S."/>
            <person name="Gallo A."/>
            <person name="Gournas C."/>
            <person name="Habgood R."/>
            <person name="Hainaut M."/>
            <person name="Harispe M.L."/>
            <person name="Henrissat B."/>
            <person name="Hilden K.S."/>
            <person name="Hope R."/>
            <person name="Hossain A."/>
            <person name="Karabika E."/>
            <person name="Karaffa L."/>
            <person name="Karanyi Z."/>
            <person name="Krasevec N."/>
            <person name="Kuo A."/>
            <person name="Kusch H."/>
            <person name="LaButti K."/>
            <person name="Lagendijk E.L."/>
            <person name="Lapidus A."/>
            <person name="Levasseur A."/>
            <person name="Lindquist E."/>
            <person name="Lipzen A."/>
            <person name="Logrieco A.F."/>
            <person name="MacCabe A."/>
            <person name="Maekelae M.R."/>
            <person name="Malavazi I."/>
            <person name="Melin P."/>
            <person name="Meyer V."/>
            <person name="Mielnichuk N."/>
            <person name="Miskei M."/>
            <person name="Molnar A.P."/>
            <person name="Mule G."/>
            <person name="Ngan C.Y."/>
            <person name="Orejas M."/>
            <person name="Orosz E."/>
            <person name="Ouedraogo J.P."/>
            <person name="Overkamp K.M."/>
            <person name="Park H.-S."/>
            <person name="Perrone G."/>
            <person name="Piumi F."/>
            <person name="Punt P.J."/>
            <person name="Ram A.F."/>
            <person name="Ramon A."/>
            <person name="Rauscher S."/>
            <person name="Record E."/>
            <person name="Riano-Pachon D.M."/>
            <person name="Robert V."/>
            <person name="Roehrig J."/>
            <person name="Ruller R."/>
            <person name="Salamov A."/>
            <person name="Salih N.S."/>
            <person name="Samson R.A."/>
            <person name="Sandor E."/>
            <person name="Sanguinetti M."/>
            <person name="Schuetze T."/>
            <person name="Sepcic K."/>
            <person name="Shelest E."/>
            <person name="Sherlock G."/>
            <person name="Sophianopoulou V."/>
            <person name="Squina F.M."/>
            <person name="Sun H."/>
            <person name="Susca A."/>
            <person name="Todd R.B."/>
            <person name="Tsang A."/>
            <person name="Unkles S.E."/>
            <person name="van de Wiele N."/>
            <person name="van Rossen-Uffink D."/>
            <person name="Oliveira J.V."/>
            <person name="Vesth T.C."/>
            <person name="Visser J."/>
            <person name="Yu J.-H."/>
            <person name="Zhou M."/>
            <person name="Andersen M.R."/>
            <person name="Archer D.B."/>
            <person name="Baker S.E."/>
            <person name="Benoit I."/>
            <person name="Brakhage A.A."/>
            <person name="Braus G.H."/>
            <person name="Fischer R."/>
            <person name="Frisvad J.C."/>
            <person name="Goldman G.H."/>
            <person name="Houbraken J."/>
            <person name="Oakley B."/>
            <person name="Pocsi I."/>
            <person name="Scazzocchio C."/>
            <person name="Seiboth B."/>
            <person name="vanKuyk P.A."/>
            <person name="Wortman J."/>
            <person name="Dyer P.S."/>
            <person name="Grigoriev I.V."/>
        </authorList>
    </citation>
    <scope>NUCLEOTIDE SEQUENCE [LARGE SCALE GENOMIC DNA]</scope>
    <source>
        <strain evidence="2">CBS 101740 / IMI 381727 / IBT 21946</strain>
    </source>
</reference>
<gene>
    <name evidence="1" type="ORF">ASPBRDRAFT_425526</name>
</gene>
<name>A0A1L9U3X1_ASPBC</name>
<proteinExistence type="predicted"/>
<dbReference type="AlphaFoldDB" id="A0A1L9U3X1"/>
<dbReference type="RefSeq" id="XP_067473609.1">
    <property type="nucleotide sequence ID" value="XM_067624824.1"/>
</dbReference>
<evidence type="ECO:0000313" key="2">
    <source>
        <dbReference type="Proteomes" id="UP000184499"/>
    </source>
</evidence>
<dbReference type="EMBL" id="KV878699">
    <property type="protein sequence ID" value="OJJ66359.1"/>
    <property type="molecule type" value="Genomic_DNA"/>
</dbReference>
<evidence type="ECO:0000313" key="1">
    <source>
        <dbReference type="EMBL" id="OJJ66359.1"/>
    </source>
</evidence>
<dbReference type="GeneID" id="93577312"/>
<dbReference type="Proteomes" id="UP000184499">
    <property type="component" value="Unassembled WGS sequence"/>
</dbReference>
<keyword evidence="2" id="KW-1185">Reference proteome</keyword>
<accession>A0A1L9U3X1</accession>
<protein>
    <submittedName>
        <fullName evidence="1">Uncharacterized protein</fullName>
    </submittedName>
</protein>
<sequence length="137" mass="15027">MASTVSQDQSDAGYINGFLLIPCALRVIKIQFAISHKGFGRIKYSGPISTSTSPTVNGPWTDCLFPKIVPVAVPCLWYHIIPDEVDASAGSDSPISRLGVSTMLRQLSRCPVQLPYGVYLPRHEYRTPSDKVPFFGI</sequence>
<dbReference type="VEuPathDB" id="FungiDB:ASPBRDRAFT_425526"/>
<organism evidence="1 2">
    <name type="scientific">Aspergillus brasiliensis (strain CBS 101740 / IMI 381727 / IBT 21946)</name>
    <dbReference type="NCBI Taxonomy" id="767769"/>
    <lineage>
        <taxon>Eukaryota</taxon>
        <taxon>Fungi</taxon>
        <taxon>Dikarya</taxon>
        <taxon>Ascomycota</taxon>
        <taxon>Pezizomycotina</taxon>
        <taxon>Eurotiomycetes</taxon>
        <taxon>Eurotiomycetidae</taxon>
        <taxon>Eurotiales</taxon>
        <taxon>Aspergillaceae</taxon>
        <taxon>Aspergillus</taxon>
        <taxon>Aspergillus subgen. Circumdati</taxon>
    </lineage>
</organism>